<accession>A0A2T1AGT9</accession>
<name>A0A2T1AGT9_TRISK</name>
<evidence type="ECO:0000313" key="4">
    <source>
        <dbReference type="Proteomes" id="UP000237718"/>
    </source>
</evidence>
<reference evidence="3 4" key="1">
    <citation type="submission" date="2018-03" db="EMBL/GenBank/DDBJ databases">
        <title>Genomic Encyclopedia of Archaeal and Bacterial Type Strains, Phase II (KMG-II): from individual species to whole genera.</title>
        <authorList>
            <person name="Goeker M."/>
        </authorList>
    </citation>
    <scope>NUCLEOTIDE SEQUENCE [LARGE SCALE GENOMIC DNA]</scope>
    <source>
        <strain evidence="3 4">DSM 25328</strain>
    </source>
</reference>
<dbReference type="AlphaFoldDB" id="A0A2T1AGT9"/>
<protein>
    <submittedName>
        <fullName evidence="3">Phage terminase large subunit-like protein</fullName>
    </submittedName>
</protein>
<organism evidence="3 4">
    <name type="scientific">Tritonibacter scottomollicae</name>
    <name type="common">Epibacterium scottomollicae</name>
    <dbReference type="NCBI Taxonomy" id="483013"/>
    <lineage>
        <taxon>Bacteria</taxon>
        <taxon>Pseudomonadati</taxon>
        <taxon>Pseudomonadota</taxon>
        <taxon>Alphaproteobacteria</taxon>
        <taxon>Rhodobacterales</taxon>
        <taxon>Paracoccaceae</taxon>
        <taxon>Tritonibacter</taxon>
    </lineage>
</organism>
<feature type="domain" description="Terminase large subunit gp17-like C-terminal" evidence="2">
    <location>
        <begin position="264"/>
        <end position="416"/>
    </location>
</feature>
<dbReference type="Gene3D" id="3.30.420.240">
    <property type="match status" value="1"/>
</dbReference>
<evidence type="ECO:0000313" key="3">
    <source>
        <dbReference type="EMBL" id="PRZ47815.1"/>
    </source>
</evidence>
<keyword evidence="1" id="KW-1188">Viral release from host cell</keyword>
<dbReference type="Proteomes" id="UP000237718">
    <property type="component" value="Unassembled WGS sequence"/>
</dbReference>
<dbReference type="Pfam" id="PF03237">
    <property type="entry name" value="Terminase_6N"/>
    <property type="match status" value="1"/>
</dbReference>
<dbReference type="Gene3D" id="3.40.50.300">
    <property type="entry name" value="P-loop containing nucleotide triphosphate hydrolases"/>
    <property type="match status" value="1"/>
</dbReference>
<comment type="caution">
    <text evidence="3">The sequence shown here is derived from an EMBL/GenBank/DDBJ whole genome shotgun (WGS) entry which is preliminary data.</text>
</comment>
<evidence type="ECO:0000259" key="2">
    <source>
        <dbReference type="Pfam" id="PF17289"/>
    </source>
</evidence>
<proteinExistence type="predicted"/>
<dbReference type="InterPro" id="IPR027417">
    <property type="entry name" value="P-loop_NTPase"/>
</dbReference>
<gene>
    <name evidence="3" type="ORF">CLV89_10536</name>
</gene>
<dbReference type="EMBL" id="PVUF01000005">
    <property type="protein sequence ID" value="PRZ47815.1"/>
    <property type="molecule type" value="Genomic_DNA"/>
</dbReference>
<evidence type="ECO:0000256" key="1">
    <source>
        <dbReference type="ARBA" id="ARBA00022612"/>
    </source>
</evidence>
<dbReference type="Pfam" id="PF17289">
    <property type="entry name" value="Terminase_6C"/>
    <property type="match status" value="1"/>
</dbReference>
<sequence>MTQMWLEEMDEHTLAAMPYVFDLWALPHQCAPVGEWRAWVILGGRGAGKTRAGAEWVRSEVEGAEPFGIGRARRVALVGETYDQVRDVMIHGDSGILACSPPDRCPEWRAGERKLVWPNGATAQAFSASDPEALRGPQFDAAWVDELAKWRRAQDAWDMLQFALRLGTAPRACVTTTPRNVPLLKQLLQSPSTVTTHAPTEANRANLASSFLAEVRARYAGSRLVRQELDGVMLADVDGALWTSAMLEQLQRRDRPPLDRIVVAVDPSVSAHKGSDACGIIVAGAQTQGPISEWRAYVLADHTVQGQGPAGWARAAIAARDSYRADRLVAEVNQGGALVGSVLRQVDPLVPFTPVHASTGKAARAEPVAALYEQGRVHHAAGLQELEEQMCLMTAQGYRGDGSPDRVDALVWALHALIVGPAEQHRCPKIRRL</sequence>
<dbReference type="InterPro" id="IPR035421">
    <property type="entry name" value="Terminase_6C"/>
</dbReference>